<dbReference type="AlphaFoldDB" id="A0AA39FM53"/>
<evidence type="ECO:0000256" key="6">
    <source>
        <dbReference type="ARBA" id="ARBA00023157"/>
    </source>
</evidence>
<dbReference type="PRINTS" id="PR00261">
    <property type="entry name" value="LDLRECEPTOR"/>
</dbReference>
<dbReference type="Pfam" id="PF00057">
    <property type="entry name" value="Ldl_recept_a"/>
    <property type="match status" value="2"/>
</dbReference>
<accession>A0AA39FM53</accession>
<gene>
    <name evidence="10" type="ORF">PV328_005319</name>
</gene>
<proteinExistence type="predicted"/>
<comment type="caution">
    <text evidence="10">The sequence shown here is derived from an EMBL/GenBank/DDBJ whole genome shotgun (WGS) entry which is preliminary data.</text>
</comment>
<dbReference type="PANTHER" id="PTHR22722:SF14">
    <property type="entry name" value="MEGALIN, ISOFORM A"/>
    <property type="match status" value="1"/>
</dbReference>
<evidence type="ECO:0008006" key="12">
    <source>
        <dbReference type="Google" id="ProtNLM"/>
    </source>
</evidence>
<dbReference type="EMBL" id="JAQQBS010000002">
    <property type="protein sequence ID" value="KAK0171931.1"/>
    <property type="molecule type" value="Genomic_DNA"/>
</dbReference>
<keyword evidence="11" id="KW-1185">Reference proteome</keyword>
<evidence type="ECO:0000256" key="7">
    <source>
        <dbReference type="ARBA" id="ARBA00023170"/>
    </source>
</evidence>
<evidence type="ECO:0000256" key="2">
    <source>
        <dbReference type="ARBA" id="ARBA00022692"/>
    </source>
</evidence>
<evidence type="ECO:0000313" key="11">
    <source>
        <dbReference type="Proteomes" id="UP001168990"/>
    </source>
</evidence>
<reference evidence="10" key="1">
    <citation type="journal article" date="2023" name="bioRxiv">
        <title>Scaffold-level genome assemblies of two parasitoid biocontrol wasps reveal the parthenogenesis mechanism and an associated novel virus.</title>
        <authorList>
            <person name="Inwood S."/>
            <person name="Skelly J."/>
            <person name="Guhlin J."/>
            <person name="Harrop T."/>
            <person name="Goldson S."/>
            <person name="Dearden P."/>
        </authorList>
    </citation>
    <scope>NUCLEOTIDE SEQUENCE</scope>
    <source>
        <strain evidence="10">Irish</strain>
        <tissue evidence="10">Whole body</tissue>
    </source>
</reference>
<dbReference type="InterPro" id="IPR002172">
    <property type="entry name" value="LDrepeatLR_classA_rpt"/>
</dbReference>
<evidence type="ECO:0000256" key="4">
    <source>
        <dbReference type="ARBA" id="ARBA00022989"/>
    </source>
</evidence>
<keyword evidence="8" id="KW-0325">Glycoprotein</keyword>
<feature type="disulfide bond" evidence="9">
    <location>
        <begin position="63"/>
        <end position="75"/>
    </location>
</feature>
<dbReference type="PANTHER" id="PTHR22722">
    <property type="entry name" value="LOW-DENSITY LIPOPROTEIN RECEPTOR-RELATED PROTEIN 2-RELATED"/>
    <property type="match status" value="1"/>
</dbReference>
<dbReference type="GO" id="GO:0016324">
    <property type="term" value="C:apical plasma membrane"/>
    <property type="evidence" value="ECO:0007669"/>
    <property type="project" value="TreeGrafter"/>
</dbReference>
<dbReference type="GO" id="GO:0042562">
    <property type="term" value="F:hormone binding"/>
    <property type="evidence" value="ECO:0007669"/>
    <property type="project" value="TreeGrafter"/>
</dbReference>
<evidence type="ECO:0000256" key="3">
    <source>
        <dbReference type="ARBA" id="ARBA00022737"/>
    </source>
</evidence>
<dbReference type="GO" id="GO:0043235">
    <property type="term" value="C:receptor complex"/>
    <property type="evidence" value="ECO:0007669"/>
    <property type="project" value="TreeGrafter"/>
</dbReference>
<dbReference type="Proteomes" id="UP001168990">
    <property type="component" value="Unassembled WGS sequence"/>
</dbReference>
<evidence type="ECO:0000256" key="5">
    <source>
        <dbReference type="ARBA" id="ARBA00023136"/>
    </source>
</evidence>
<dbReference type="InterPro" id="IPR036055">
    <property type="entry name" value="LDL_receptor-like_sf"/>
</dbReference>
<evidence type="ECO:0000256" key="1">
    <source>
        <dbReference type="ARBA" id="ARBA00004167"/>
    </source>
</evidence>
<protein>
    <recommendedName>
        <fullName evidence="12">Vitellogenin receptor</fullName>
    </recommendedName>
</protein>
<comment type="subcellular location">
    <subcellularLocation>
        <location evidence="1">Membrane</location>
        <topology evidence="1">Single-pass membrane protein</topology>
    </subcellularLocation>
</comment>
<keyword evidence="4" id="KW-1133">Transmembrane helix</keyword>
<feature type="disulfide bond" evidence="9">
    <location>
        <begin position="70"/>
        <end position="88"/>
    </location>
</feature>
<dbReference type="InterPro" id="IPR023415">
    <property type="entry name" value="LDLR_class-A_CS"/>
</dbReference>
<evidence type="ECO:0000256" key="8">
    <source>
        <dbReference type="ARBA" id="ARBA00023180"/>
    </source>
</evidence>
<keyword evidence="2" id="KW-0812">Transmembrane</keyword>
<dbReference type="CDD" id="cd00112">
    <property type="entry name" value="LDLa"/>
    <property type="match status" value="1"/>
</dbReference>
<dbReference type="SMART" id="SM00192">
    <property type="entry name" value="LDLa"/>
    <property type="match status" value="2"/>
</dbReference>
<keyword evidence="6 9" id="KW-1015">Disulfide bond</keyword>
<dbReference type="PROSITE" id="PS01209">
    <property type="entry name" value="LDLRA_1"/>
    <property type="match status" value="1"/>
</dbReference>
<keyword evidence="7" id="KW-0675">Receptor</keyword>
<keyword evidence="5" id="KW-0472">Membrane</keyword>
<keyword evidence="3" id="KW-0677">Repeat</keyword>
<comment type="caution">
    <text evidence="9">Lacks conserved residue(s) required for the propagation of feature annotation.</text>
</comment>
<sequence length="102" mass="11376">MAIAIIEEINLVEAEDESSSQEPDFFECADGKYVIPNESMCDGQVDCDDESDESDETCQDITCEEDAFRCKYGACVGKESLCDKVDDCRDKSDETDESCKDK</sequence>
<dbReference type="InterPro" id="IPR051221">
    <property type="entry name" value="LDLR-related"/>
</dbReference>
<dbReference type="PROSITE" id="PS50068">
    <property type="entry name" value="LDLRA_2"/>
    <property type="match status" value="2"/>
</dbReference>
<evidence type="ECO:0000256" key="9">
    <source>
        <dbReference type="PROSITE-ProRule" id="PRU00124"/>
    </source>
</evidence>
<reference evidence="10" key="2">
    <citation type="submission" date="2023-03" db="EMBL/GenBank/DDBJ databases">
        <authorList>
            <person name="Inwood S.N."/>
            <person name="Skelly J.G."/>
            <person name="Guhlin J."/>
            <person name="Harrop T.W.R."/>
            <person name="Goldson S.G."/>
            <person name="Dearden P.K."/>
        </authorList>
    </citation>
    <scope>NUCLEOTIDE SEQUENCE</scope>
    <source>
        <strain evidence="10">Irish</strain>
        <tissue evidence="10">Whole body</tissue>
    </source>
</reference>
<evidence type="ECO:0000313" key="10">
    <source>
        <dbReference type="EMBL" id="KAK0171931.1"/>
    </source>
</evidence>
<dbReference type="GO" id="GO:0006898">
    <property type="term" value="P:receptor-mediated endocytosis"/>
    <property type="evidence" value="ECO:0007669"/>
    <property type="project" value="TreeGrafter"/>
</dbReference>
<dbReference type="Gene3D" id="4.10.400.10">
    <property type="entry name" value="Low-density Lipoprotein Receptor"/>
    <property type="match status" value="2"/>
</dbReference>
<dbReference type="SUPFAM" id="SSF57424">
    <property type="entry name" value="LDL receptor-like module"/>
    <property type="match status" value="2"/>
</dbReference>
<name>A0AA39FM53_9HYME</name>
<organism evidence="10 11">
    <name type="scientific">Microctonus aethiopoides</name>
    <dbReference type="NCBI Taxonomy" id="144406"/>
    <lineage>
        <taxon>Eukaryota</taxon>
        <taxon>Metazoa</taxon>
        <taxon>Ecdysozoa</taxon>
        <taxon>Arthropoda</taxon>
        <taxon>Hexapoda</taxon>
        <taxon>Insecta</taxon>
        <taxon>Pterygota</taxon>
        <taxon>Neoptera</taxon>
        <taxon>Endopterygota</taxon>
        <taxon>Hymenoptera</taxon>
        <taxon>Apocrita</taxon>
        <taxon>Ichneumonoidea</taxon>
        <taxon>Braconidae</taxon>
        <taxon>Euphorinae</taxon>
        <taxon>Microctonus</taxon>
    </lineage>
</organism>